<accession>A0AC34F6F3</accession>
<name>A0AC34F6F3_9BILA</name>
<sequence length="443" mass="49392">MDILKRCSGSTFCSYAKRFEKGFCSVLYVYGALPQSLSGITLGRSLCTAIDKVNQQKKPHQKIVDQPKVIHQHPSRRNVSYSLPSVVDEDAGRRETSPTIPEYIVKRLKNLQMDIITSILEHSQISSQLSSKTTVTNFSKNLQEMAKYYFDQGGKLFRPTITLLMSDACSQITKPNYTGDDLIDLNQYRIAMVSEMIHTASLVHDDVIDESGTRRGAPTVNARWGNRQAVLVGDFILARATKVLCSIGEPPVISTMAEIVEDLVQGELMQLTVSPELEPVQRFQHYMTKTFYKTASLFANSCKSVAMLAGCDEKVQKDAFEYGRHLGLAFQLVDDMLDYVATSEVLGKPAASDLKLGLATCPVLYAAHDYPELNQLINRRFKNDGDVEKALKIVIGSRGLEQTKQLAKEHCYAAASLAEKLPQKDSARDCLIDYALTQLSRDR</sequence>
<organism evidence="1 2">
    <name type="scientific">Panagrolaimus sp. ES5</name>
    <dbReference type="NCBI Taxonomy" id="591445"/>
    <lineage>
        <taxon>Eukaryota</taxon>
        <taxon>Metazoa</taxon>
        <taxon>Ecdysozoa</taxon>
        <taxon>Nematoda</taxon>
        <taxon>Chromadorea</taxon>
        <taxon>Rhabditida</taxon>
        <taxon>Tylenchina</taxon>
        <taxon>Panagrolaimomorpha</taxon>
        <taxon>Panagrolaimoidea</taxon>
        <taxon>Panagrolaimidae</taxon>
        <taxon>Panagrolaimus</taxon>
    </lineage>
</organism>
<evidence type="ECO:0000313" key="2">
    <source>
        <dbReference type="WBParaSite" id="ES5_v2.g12454.t1"/>
    </source>
</evidence>
<reference evidence="2" key="1">
    <citation type="submission" date="2022-11" db="UniProtKB">
        <authorList>
            <consortium name="WormBaseParasite"/>
        </authorList>
    </citation>
    <scope>IDENTIFICATION</scope>
</reference>
<dbReference type="WBParaSite" id="ES5_v2.g12454.t1">
    <property type="protein sequence ID" value="ES5_v2.g12454.t1"/>
    <property type="gene ID" value="ES5_v2.g12454"/>
</dbReference>
<proteinExistence type="predicted"/>
<protein>
    <submittedName>
        <fullName evidence="2">Decaprenyl-diphosphate synthase subunit 1</fullName>
    </submittedName>
</protein>
<dbReference type="Proteomes" id="UP000887579">
    <property type="component" value="Unplaced"/>
</dbReference>
<evidence type="ECO:0000313" key="1">
    <source>
        <dbReference type="Proteomes" id="UP000887579"/>
    </source>
</evidence>